<name>A0A9N7RJA6_STRHE</name>
<dbReference type="OrthoDB" id="1930534at2759"/>
<feature type="signal peptide" evidence="1">
    <location>
        <begin position="1"/>
        <end position="25"/>
    </location>
</feature>
<evidence type="ECO:0000313" key="2">
    <source>
        <dbReference type="EMBL" id="CAA0832091.1"/>
    </source>
</evidence>
<protein>
    <submittedName>
        <fullName evidence="2">Tetratricopeptide repeat (TPR)-like superfamily protein</fullName>
    </submittedName>
</protein>
<accession>A0A9N7RJA6</accession>
<feature type="chain" id="PRO_5040257187" evidence="1">
    <location>
        <begin position="26"/>
        <end position="133"/>
    </location>
</feature>
<keyword evidence="3" id="KW-1185">Reference proteome</keyword>
<dbReference type="AlphaFoldDB" id="A0A9N7RJA6"/>
<dbReference type="PANTHER" id="PTHR34377:SF3">
    <property type="entry name" value="TETRATRICOPEPTIDE REPEAT (TPR)-LIKE SUPERFAMILY PROTEIN"/>
    <property type="match status" value="1"/>
</dbReference>
<keyword evidence="1" id="KW-0732">Signal</keyword>
<dbReference type="EMBL" id="CACSLK010027833">
    <property type="protein sequence ID" value="CAA0832091.1"/>
    <property type="molecule type" value="Genomic_DNA"/>
</dbReference>
<evidence type="ECO:0000256" key="1">
    <source>
        <dbReference type="SAM" id="SignalP"/>
    </source>
</evidence>
<sequence>MNRSMILRVLRFLLLVLLLNPKPTAQKKWPRGPRPAPPVSIPPLCDAQYGLVNSACGSLPAGGPWAPPGPLAQNSTGEEEKCCRWLKEVDDTCVCGLLVPLPAFMSRPAHNYTVVVEGVCEVTFRCGSRLVGP</sequence>
<dbReference type="PANTHER" id="PTHR34377">
    <property type="entry name" value="TETRATRICOPEPTIDE REPEAT (TPR)-LIKE SUPERFAMILY PROTEIN"/>
    <property type="match status" value="1"/>
</dbReference>
<dbReference type="Proteomes" id="UP001153555">
    <property type="component" value="Unassembled WGS sequence"/>
</dbReference>
<proteinExistence type="predicted"/>
<reference evidence="2" key="1">
    <citation type="submission" date="2019-12" db="EMBL/GenBank/DDBJ databases">
        <authorList>
            <person name="Scholes J."/>
        </authorList>
    </citation>
    <scope>NUCLEOTIDE SEQUENCE</scope>
</reference>
<comment type="caution">
    <text evidence="2">The sequence shown here is derived from an EMBL/GenBank/DDBJ whole genome shotgun (WGS) entry which is preliminary data.</text>
</comment>
<organism evidence="2 3">
    <name type="scientific">Striga hermonthica</name>
    <name type="common">Purple witchweed</name>
    <name type="synonym">Buchnera hermonthica</name>
    <dbReference type="NCBI Taxonomy" id="68872"/>
    <lineage>
        <taxon>Eukaryota</taxon>
        <taxon>Viridiplantae</taxon>
        <taxon>Streptophyta</taxon>
        <taxon>Embryophyta</taxon>
        <taxon>Tracheophyta</taxon>
        <taxon>Spermatophyta</taxon>
        <taxon>Magnoliopsida</taxon>
        <taxon>eudicotyledons</taxon>
        <taxon>Gunneridae</taxon>
        <taxon>Pentapetalae</taxon>
        <taxon>asterids</taxon>
        <taxon>lamiids</taxon>
        <taxon>Lamiales</taxon>
        <taxon>Orobanchaceae</taxon>
        <taxon>Buchnereae</taxon>
        <taxon>Striga</taxon>
    </lineage>
</organism>
<evidence type="ECO:0000313" key="3">
    <source>
        <dbReference type="Proteomes" id="UP001153555"/>
    </source>
</evidence>
<gene>
    <name evidence="2" type="ORF">SHERM_27396</name>
</gene>